<dbReference type="RefSeq" id="WP_188997095.1">
    <property type="nucleotide sequence ID" value="NZ_BMOU01000003.1"/>
</dbReference>
<evidence type="ECO:0000256" key="3">
    <source>
        <dbReference type="ARBA" id="ARBA00022729"/>
    </source>
</evidence>
<sequence length="630" mass="68900">MPDDPPAERPPVDRIGRRRALGLIGTGVFGLLGGCYGPDGLLDRSVPGEPLSVSIKSLPADADTRALRIARFLAENLTAVGVDATVVPTRRETLMRDVLVNQQFDVYVAPFPERADPDFLRPLFHSRYAETAGWYNPFGFEDGDVDSLLELQRRQRGDQRRQTLATIQEQLSRAQPLSVVAFVDELRALSSSVALGYDANDVHSKLGYLTLSPAELDTRPDQAVRPATETTGTPERTETTRTPERTETSDGTIRMTLTDERALKNLNPLSATARGDGVVTSLLYDSLGQRIDGRVRPWLADSWTWSGELPVDGTLDVSIREDATWHDGTDLDANDVAFTYRFLSDTSMGALEDPVPAPRFSGRASLLTDVEELDNTTVRLAFDSVSRAVAREALTVPVLPAHVWESRASEALAGGIDTEETLTEAVVWANRDPVGSGPLQFRRLQPQERLVLSPFEDHFLADATATHLRPFAGGVAYDGLTFRRAPSSEAAISLIKNGDAEGTGLGIAPSSIPTIGRDPSLNLSVTPTRTFYHVGYNARRPPFDDPAFRRLVARLLDKGYFADEVFEGYGDPAASPLARTDSLAPSLAWEQRDPATPFFGENGRLDTDRARGAFRDAGYQYTDEGELVVT</sequence>
<dbReference type="InterPro" id="IPR000914">
    <property type="entry name" value="SBP_5_dom"/>
</dbReference>
<dbReference type="GO" id="GO:0015833">
    <property type="term" value="P:peptide transport"/>
    <property type="evidence" value="ECO:0007669"/>
    <property type="project" value="TreeGrafter"/>
</dbReference>
<dbReference type="Pfam" id="PF00496">
    <property type="entry name" value="SBP_bac_5"/>
    <property type="match status" value="1"/>
</dbReference>
<dbReference type="Gene3D" id="3.40.190.10">
    <property type="entry name" value="Periplasmic binding protein-like II"/>
    <property type="match status" value="1"/>
</dbReference>
<dbReference type="PANTHER" id="PTHR30290:SF9">
    <property type="entry name" value="OLIGOPEPTIDE-BINDING PROTEIN APPA"/>
    <property type="match status" value="1"/>
</dbReference>
<reference evidence="6" key="1">
    <citation type="journal article" date="2014" name="Int. J. Syst. Evol. Microbiol.">
        <title>Complete genome sequence of Corynebacterium casei LMG S-19264T (=DSM 44701T), isolated from a smear-ripened cheese.</title>
        <authorList>
            <consortium name="US DOE Joint Genome Institute (JGI-PGF)"/>
            <person name="Walter F."/>
            <person name="Albersmeier A."/>
            <person name="Kalinowski J."/>
            <person name="Ruckert C."/>
        </authorList>
    </citation>
    <scope>NUCLEOTIDE SEQUENCE</scope>
    <source>
        <strain evidence="6">JCM 17820</strain>
    </source>
</reference>
<evidence type="ECO:0000259" key="5">
    <source>
        <dbReference type="Pfam" id="PF00496"/>
    </source>
</evidence>
<dbReference type="PANTHER" id="PTHR30290">
    <property type="entry name" value="PERIPLASMIC BINDING COMPONENT OF ABC TRANSPORTER"/>
    <property type="match status" value="1"/>
</dbReference>
<proteinExistence type="inferred from homology"/>
<keyword evidence="7" id="KW-1185">Reference proteome</keyword>
<name>A0A830GLU8_9EURY</name>
<evidence type="ECO:0000313" key="7">
    <source>
        <dbReference type="Proteomes" id="UP000605784"/>
    </source>
</evidence>
<protein>
    <recommendedName>
        <fullName evidence="5">Solute-binding protein family 5 domain-containing protein</fullName>
    </recommendedName>
</protein>
<comment type="similarity">
    <text evidence="1">Belongs to the bacterial solute-binding protein 5 family.</text>
</comment>
<dbReference type="Gene3D" id="3.10.105.10">
    <property type="entry name" value="Dipeptide-binding Protein, Domain 3"/>
    <property type="match status" value="2"/>
</dbReference>
<feature type="compositionally biased region" description="Basic and acidic residues" evidence="4">
    <location>
        <begin position="235"/>
        <end position="248"/>
    </location>
</feature>
<reference evidence="6" key="2">
    <citation type="submission" date="2020-09" db="EMBL/GenBank/DDBJ databases">
        <authorList>
            <person name="Sun Q."/>
            <person name="Ohkuma M."/>
        </authorList>
    </citation>
    <scope>NUCLEOTIDE SEQUENCE</scope>
    <source>
        <strain evidence="6">JCM 17820</strain>
    </source>
</reference>
<feature type="region of interest" description="Disordered" evidence="4">
    <location>
        <begin position="217"/>
        <end position="249"/>
    </location>
</feature>
<evidence type="ECO:0000256" key="4">
    <source>
        <dbReference type="SAM" id="MobiDB-lite"/>
    </source>
</evidence>
<organism evidence="6 7">
    <name type="scientific">Haloarcula pellucida</name>
    <dbReference type="NCBI Taxonomy" id="1427151"/>
    <lineage>
        <taxon>Archaea</taxon>
        <taxon>Methanobacteriati</taxon>
        <taxon>Methanobacteriota</taxon>
        <taxon>Stenosarchaea group</taxon>
        <taxon>Halobacteria</taxon>
        <taxon>Halobacteriales</taxon>
        <taxon>Haloarculaceae</taxon>
        <taxon>Haloarcula</taxon>
    </lineage>
</organism>
<accession>A0A830GLU8</accession>
<dbReference type="Proteomes" id="UP000605784">
    <property type="component" value="Unassembled WGS sequence"/>
</dbReference>
<keyword evidence="2" id="KW-0813">Transport</keyword>
<evidence type="ECO:0000256" key="2">
    <source>
        <dbReference type="ARBA" id="ARBA00022448"/>
    </source>
</evidence>
<dbReference type="AlphaFoldDB" id="A0A830GLU8"/>
<dbReference type="SUPFAM" id="SSF53850">
    <property type="entry name" value="Periplasmic binding protein-like II"/>
    <property type="match status" value="2"/>
</dbReference>
<evidence type="ECO:0000313" key="6">
    <source>
        <dbReference type="EMBL" id="GGN94218.1"/>
    </source>
</evidence>
<feature type="domain" description="Solute-binding protein family 5" evidence="5">
    <location>
        <begin position="295"/>
        <end position="626"/>
    </location>
</feature>
<feature type="compositionally biased region" description="Low complexity" evidence="4">
    <location>
        <begin position="225"/>
        <end position="234"/>
    </location>
</feature>
<dbReference type="CDD" id="cd00995">
    <property type="entry name" value="PBP2_NikA_DppA_OppA_like"/>
    <property type="match status" value="1"/>
</dbReference>
<dbReference type="GO" id="GO:1904680">
    <property type="term" value="F:peptide transmembrane transporter activity"/>
    <property type="evidence" value="ECO:0007669"/>
    <property type="project" value="TreeGrafter"/>
</dbReference>
<dbReference type="InterPro" id="IPR039424">
    <property type="entry name" value="SBP_5"/>
</dbReference>
<dbReference type="EMBL" id="BMOU01000003">
    <property type="protein sequence ID" value="GGN94218.1"/>
    <property type="molecule type" value="Genomic_DNA"/>
</dbReference>
<comment type="caution">
    <text evidence="6">The sequence shown here is derived from an EMBL/GenBank/DDBJ whole genome shotgun (WGS) entry which is preliminary data.</text>
</comment>
<keyword evidence="3" id="KW-0732">Signal</keyword>
<gene>
    <name evidence="6" type="ORF">GCM10009030_20390</name>
</gene>
<evidence type="ECO:0000256" key="1">
    <source>
        <dbReference type="ARBA" id="ARBA00005695"/>
    </source>
</evidence>